<organism evidence="1">
    <name type="scientific">Rhizophora mucronata</name>
    <name type="common">Asiatic mangrove</name>
    <dbReference type="NCBI Taxonomy" id="61149"/>
    <lineage>
        <taxon>Eukaryota</taxon>
        <taxon>Viridiplantae</taxon>
        <taxon>Streptophyta</taxon>
        <taxon>Embryophyta</taxon>
        <taxon>Tracheophyta</taxon>
        <taxon>Spermatophyta</taxon>
        <taxon>Magnoliopsida</taxon>
        <taxon>eudicotyledons</taxon>
        <taxon>Gunneridae</taxon>
        <taxon>Pentapetalae</taxon>
        <taxon>rosids</taxon>
        <taxon>fabids</taxon>
        <taxon>Malpighiales</taxon>
        <taxon>Rhizophoraceae</taxon>
        <taxon>Rhizophora</taxon>
    </lineage>
</organism>
<sequence>MTWDDLSIINSISAPVGFNTRLLDQLHRSHVSTLLCLGIAQIITILRQQPDC</sequence>
<dbReference type="EMBL" id="GGEC01070169">
    <property type="protein sequence ID" value="MBX50653.1"/>
    <property type="molecule type" value="Transcribed_RNA"/>
</dbReference>
<accession>A0A2P2P7L5</accession>
<proteinExistence type="predicted"/>
<reference evidence="1" key="1">
    <citation type="submission" date="2018-02" db="EMBL/GenBank/DDBJ databases">
        <title>Rhizophora mucronata_Transcriptome.</title>
        <authorList>
            <person name="Meera S.P."/>
            <person name="Sreeshan A."/>
            <person name="Augustine A."/>
        </authorList>
    </citation>
    <scope>NUCLEOTIDE SEQUENCE</scope>
    <source>
        <tissue evidence="1">Leaf</tissue>
    </source>
</reference>
<protein>
    <submittedName>
        <fullName evidence="1">Uncharacterized protein</fullName>
    </submittedName>
</protein>
<evidence type="ECO:0000313" key="1">
    <source>
        <dbReference type="EMBL" id="MBX50653.1"/>
    </source>
</evidence>
<name>A0A2P2P7L5_RHIMU</name>
<dbReference type="AlphaFoldDB" id="A0A2P2P7L5"/>